<evidence type="ECO:0000313" key="2">
    <source>
        <dbReference type="EMBL" id="GBM61773.1"/>
    </source>
</evidence>
<organism evidence="2 3">
    <name type="scientific">Araneus ventricosus</name>
    <name type="common">Orbweaver spider</name>
    <name type="synonym">Epeira ventricosa</name>
    <dbReference type="NCBI Taxonomy" id="182803"/>
    <lineage>
        <taxon>Eukaryota</taxon>
        <taxon>Metazoa</taxon>
        <taxon>Ecdysozoa</taxon>
        <taxon>Arthropoda</taxon>
        <taxon>Chelicerata</taxon>
        <taxon>Arachnida</taxon>
        <taxon>Araneae</taxon>
        <taxon>Araneomorphae</taxon>
        <taxon>Entelegynae</taxon>
        <taxon>Araneoidea</taxon>
        <taxon>Araneidae</taxon>
        <taxon>Araneus</taxon>
    </lineage>
</organism>
<sequence length="89" mass="10259">MTRTKSKPSPPPNFRKKSAGKRLTLCIVRFSEHHVHKWQNFDWIEFRTWNSSAQRPRPIHQATCSERGSGPAISLSSFDHGSKLRDVSK</sequence>
<protein>
    <submittedName>
        <fullName evidence="2">Uncharacterized protein</fullName>
    </submittedName>
</protein>
<feature type="region of interest" description="Disordered" evidence="1">
    <location>
        <begin position="57"/>
        <end position="89"/>
    </location>
</feature>
<dbReference type="EMBL" id="BGPR01001783">
    <property type="protein sequence ID" value="GBM61773.1"/>
    <property type="molecule type" value="Genomic_DNA"/>
</dbReference>
<name>A0A4Y2H806_ARAVE</name>
<evidence type="ECO:0000256" key="1">
    <source>
        <dbReference type="SAM" id="MobiDB-lite"/>
    </source>
</evidence>
<keyword evidence="3" id="KW-1185">Reference proteome</keyword>
<feature type="compositionally biased region" description="Basic and acidic residues" evidence="1">
    <location>
        <begin position="80"/>
        <end position="89"/>
    </location>
</feature>
<reference evidence="2 3" key="1">
    <citation type="journal article" date="2019" name="Sci. Rep.">
        <title>Orb-weaving spider Araneus ventricosus genome elucidates the spidroin gene catalogue.</title>
        <authorList>
            <person name="Kono N."/>
            <person name="Nakamura H."/>
            <person name="Ohtoshi R."/>
            <person name="Moran D.A.P."/>
            <person name="Shinohara A."/>
            <person name="Yoshida Y."/>
            <person name="Fujiwara M."/>
            <person name="Mori M."/>
            <person name="Tomita M."/>
            <person name="Arakawa K."/>
        </authorList>
    </citation>
    <scope>NUCLEOTIDE SEQUENCE [LARGE SCALE GENOMIC DNA]</scope>
</reference>
<dbReference type="Proteomes" id="UP000499080">
    <property type="component" value="Unassembled WGS sequence"/>
</dbReference>
<comment type="caution">
    <text evidence="2">The sequence shown here is derived from an EMBL/GenBank/DDBJ whole genome shotgun (WGS) entry which is preliminary data.</text>
</comment>
<proteinExistence type="predicted"/>
<dbReference type="AlphaFoldDB" id="A0A4Y2H806"/>
<gene>
    <name evidence="2" type="ORF">AVEN_18338_1</name>
</gene>
<evidence type="ECO:0000313" key="3">
    <source>
        <dbReference type="Proteomes" id="UP000499080"/>
    </source>
</evidence>
<accession>A0A4Y2H806</accession>